<protein>
    <submittedName>
        <fullName evidence="1">Uncharacterized protein</fullName>
    </submittedName>
</protein>
<evidence type="ECO:0000313" key="2">
    <source>
        <dbReference type="Proteomes" id="UP000593561"/>
    </source>
</evidence>
<sequence length="210" mass="23862">MEKDYIKLFEGDVITSMENGIPLIKFSEMVYKLVGESMSKFIIIKLIGRQIGFGALHSKTIALESLSTFSVMDLDNNYYMARFRPTDYYTKVANLEESIGDVRETLEGVEGRITELNLMKKQLSKFMLESFGSNLERIRDKKGGTKILLTIQLAKDIHYGENIELVDQSAKETLLEILEVRQTDIKSVELSVGIPPMRKVGYVSDFGEKL</sequence>
<accession>A0A7J8TBK9</accession>
<name>A0A7J8TBK9_GOSDV</name>
<reference evidence="1 2" key="1">
    <citation type="journal article" date="2019" name="Genome Biol. Evol.">
        <title>Insights into the evolution of the New World diploid cottons (Gossypium, subgenus Houzingenia) based on genome sequencing.</title>
        <authorList>
            <person name="Grover C.E."/>
            <person name="Arick M.A. 2nd"/>
            <person name="Thrash A."/>
            <person name="Conover J.L."/>
            <person name="Sanders W.S."/>
            <person name="Peterson D.G."/>
            <person name="Frelichowski J.E."/>
            <person name="Scheffler J.A."/>
            <person name="Scheffler B.E."/>
            <person name="Wendel J.F."/>
        </authorList>
    </citation>
    <scope>NUCLEOTIDE SEQUENCE [LARGE SCALE GENOMIC DNA]</scope>
    <source>
        <strain evidence="1">27</strain>
        <tissue evidence="1">Leaf</tissue>
    </source>
</reference>
<keyword evidence="2" id="KW-1185">Reference proteome</keyword>
<dbReference type="EMBL" id="JABFAC010242320">
    <property type="protein sequence ID" value="MBA0635570.1"/>
    <property type="molecule type" value="Genomic_DNA"/>
</dbReference>
<comment type="caution">
    <text evidence="1">The sequence shown here is derived from an EMBL/GenBank/DDBJ whole genome shotgun (WGS) entry which is preliminary data.</text>
</comment>
<dbReference type="AlphaFoldDB" id="A0A7J8TBK9"/>
<dbReference type="Proteomes" id="UP000593561">
    <property type="component" value="Unassembled WGS sequence"/>
</dbReference>
<gene>
    <name evidence="1" type="ORF">Godav_022297</name>
</gene>
<evidence type="ECO:0000313" key="1">
    <source>
        <dbReference type="EMBL" id="MBA0635570.1"/>
    </source>
</evidence>
<proteinExistence type="predicted"/>
<organism evidence="1 2">
    <name type="scientific">Gossypium davidsonii</name>
    <name type="common">Davidson's cotton</name>
    <name type="synonym">Gossypium klotzschianum subsp. davidsonii</name>
    <dbReference type="NCBI Taxonomy" id="34287"/>
    <lineage>
        <taxon>Eukaryota</taxon>
        <taxon>Viridiplantae</taxon>
        <taxon>Streptophyta</taxon>
        <taxon>Embryophyta</taxon>
        <taxon>Tracheophyta</taxon>
        <taxon>Spermatophyta</taxon>
        <taxon>Magnoliopsida</taxon>
        <taxon>eudicotyledons</taxon>
        <taxon>Gunneridae</taxon>
        <taxon>Pentapetalae</taxon>
        <taxon>rosids</taxon>
        <taxon>malvids</taxon>
        <taxon>Malvales</taxon>
        <taxon>Malvaceae</taxon>
        <taxon>Malvoideae</taxon>
        <taxon>Gossypium</taxon>
    </lineage>
</organism>